<evidence type="ECO:0000256" key="3">
    <source>
        <dbReference type="ARBA" id="ARBA00022771"/>
    </source>
</evidence>
<evidence type="ECO:0000256" key="7">
    <source>
        <dbReference type="ARBA" id="ARBA00023242"/>
    </source>
</evidence>
<dbReference type="Gene3D" id="3.30.160.60">
    <property type="entry name" value="Classic Zinc Finger"/>
    <property type="match status" value="1"/>
</dbReference>
<dbReference type="InterPro" id="IPR036236">
    <property type="entry name" value="Znf_C2H2_sf"/>
</dbReference>
<keyword evidence="6" id="KW-0804">Transcription</keyword>
<evidence type="ECO:0000256" key="1">
    <source>
        <dbReference type="ARBA" id="ARBA00004123"/>
    </source>
</evidence>
<organism evidence="11 12">
    <name type="scientific">Striga hermonthica</name>
    <name type="common">Purple witchweed</name>
    <name type="synonym">Buchnera hermonthica</name>
    <dbReference type="NCBI Taxonomy" id="68872"/>
    <lineage>
        <taxon>Eukaryota</taxon>
        <taxon>Viridiplantae</taxon>
        <taxon>Streptophyta</taxon>
        <taxon>Embryophyta</taxon>
        <taxon>Tracheophyta</taxon>
        <taxon>Spermatophyta</taxon>
        <taxon>Magnoliopsida</taxon>
        <taxon>eudicotyledons</taxon>
        <taxon>Gunneridae</taxon>
        <taxon>Pentapetalae</taxon>
        <taxon>asterids</taxon>
        <taxon>lamiids</taxon>
        <taxon>Lamiales</taxon>
        <taxon>Orobanchaceae</taxon>
        <taxon>Buchnereae</taxon>
        <taxon>Striga</taxon>
    </lineage>
</organism>
<keyword evidence="7" id="KW-0539">Nucleus</keyword>
<comment type="subcellular location">
    <subcellularLocation>
        <location evidence="1">Nucleus</location>
    </subcellularLocation>
</comment>
<reference evidence="11" key="1">
    <citation type="submission" date="2019-12" db="EMBL/GenBank/DDBJ databases">
        <authorList>
            <person name="Scholes J."/>
        </authorList>
    </citation>
    <scope>NUCLEOTIDE SEQUENCE</scope>
</reference>
<keyword evidence="5" id="KW-0805">Transcription regulation</keyword>
<evidence type="ECO:0000256" key="5">
    <source>
        <dbReference type="ARBA" id="ARBA00023015"/>
    </source>
</evidence>
<dbReference type="InterPro" id="IPR013087">
    <property type="entry name" value="Znf_C2H2_type"/>
</dbReference>
<evidence type="ECO:0000313" key="12">
    <source>
        <dbReference type="Proteomes" id="UP001153555"/>
    </source>
</evidence>
<feature type="compositionally biased region" description="Basic and acidic residues" evidence="9">
    <location>
        <begin position="50"/>
        <end position="70"/>
    </location>
</feature>
<dbReference type="InterPro" id="IPR052426">
    <property type="entry name" value="Plant_dev_regulator"/>
</dbReference>
<evidence type="ECO:0000259" key="10">
    <source>
        <dbReference type="PROSITE" id="PS50157"/>
    </source>
</evidence>
<feature type="domain" description="C2H2-type" evidence="10">
    <location>
        <begin position="5"/>
        <end position="32"/>
    </location>
</feature>
<proteinExistence type="predicted"/>
<protein>
    <submittedName>
        <fullName evidence="11">C2H2 and C2HC zinc fingers superfamily protein</fullName>
    </submittedName>
</protein>
<sequence>MNKTYGCTFCKRKFSNAQALGGHMNVHRKDRARLVSHENLFSLGPTDKVTNSEHENIVDRENETKKKNFDGEIDSVRPIPSFEKGLKRRRFEEPAWSPGSSVFEVDLELRLGHHSRAS</sequence>
<dbReference type="AlphaFoldDB" id="A0A9N7P1Z7"/>
<dbReference type="PROSITE" id="PS50157">
    <property type="entry name" value="ZINC_FINGER_C2H2_2"/>
    <property type="match status" value="1"/>
</dbReference>
<dbReference type="GO" id="GO:0005634">
    <property type="term" value="C:nucleus"/>
    <property type="evidence" value="ECO:0007669"/>
    <property type="project" value="UniProtKB-SubCell"/>
</dbReference>
<dbReference type="PROSITE" id="PS00028">
    <property type="entry name" value="ZINC_FINGER_C2H2_1"/>
    <property type="match status" value="1"/>
</dbReference>
<keyword evidence="4" id="KW-0862">Zinc</keyword>
<dbReference type="SUPFAM" id="SSF57667">
    <property type="entry name" value="beta-beta-alpha zinc fingers"/>
    <property type="match status" value="1"/>
</dbReference>
<dbReference type="Pfam" id="PF13912">
    <property type="entry name" value="zf-C2H2_6"/>
    <property type="match status" value="1"/>
</dbReference>
<dbReference type="OrthoDB" id="780709at2759"/>
<evidence type="ECO:0000256" key="8">
    <source>
        <dbReference type="PROSITE-ProRule" id="PRU00042"/>
    </source>
</evidence>
<dbReference type="PANTHER" id="PTHR45801:SF107">
    <property type="entry name" value="TRANSCRIPTIONAL REGULATOR SUPERMAN-LIKE"/>
    <property type="match status" value="1"/>
</dbReference>
<dbReference type="EMBL" id="CACSLK010034598">
    <property type="protein sequence ID" value="CAA0842847.1"/>
    <property type="molecule type" value="Genomic_DNA"/>
</dbReference>
<evidence type="ECO:0000256" key="4">
    <source>
        <dbReference type="ARBA" id="ARBA00022833"/>
    </source>
</evidence>
<evidence type="ECO:0000256" key="6">
    <source>
        <dbReference type="ARBA" id="ARBA00023163"/>
    </source>
</evidence>
<evidence type="ECO:0000256" key="2">
    <source>
        <dbReference type="ARBA" id="ARBA00022723"/>
    </source>
</evidence>
<dbReference type="GO" id="GO:0008270">
    <property type="term" value="F:zinc ion binding"/>
    <property type="evidence" value="ECO:0007669"/>
    <property type="project" value="UniProtKB-KW"/>
</dbReference>
<comment type="caution">
    <text evidence="11">The sequence shown here is derived from an EMBL/GenBank/DDBJ whole genome shotgun (WGS) entry which is preliminary data.</text>
</comment>
<keyword evidence="2" id="KW-0479">Metal-binding</keyword>
<keyword evidence="12" id="KW-1185">Reference proteome</keyword>
<evidence type="ECO:0000313" key="11">
    <source>
        <dbReference type="EMBL" id="CAA0842847.1"/>
    </source>
</evidence>
<keyword evidence="3 8" id="KW-0863">Zinc-finger</keyword>
<gene>
    <name evidence="11" type="ORF">SHERM_08702</name>
</gene>
<accession>A0A9N7P1Z7</accession>
<evidence type="ECO:0000256" key="9">
    <source>
        <dbReference type="SAM" id="MobiDB-lite"/>
    </source>
</evidence>
<dbReference type="PANTHER" id="PTHR45801">
    <property type="entry name" value="OS07G0101800 PROTEIN"/>
    <property type="match status" value="1"/>
</dbReference>
<name>A0A9N7P1Z7_STRHE</name>
<feature type="region of interest" description="Disordered" evidence="9">
    <location>
        <begin position="43"/>
        <end position="72"/>
    </location>
</feature>
<dbReference type="Proteomes" id="UP001153555">
    <property type="component" value="Unassembled WGS sequence"/>
</dbReference>